<sequence length="370" mass="42591">MKIIKIEPTPSPNTMKIVLDFKRDDNKSQTYREIDRKNPSFINELLEIEGVKSVFHVIDFIAVDKAPQAEWETLINQINQVFDAAEDTDPVIHIDTGEHQVELLTFKQIPYQIKVTSQAGEKRKQLDVRFIDAMLNAQKDDDNVVFLRKWLPFGVRYGEVEDIISSVQEEVEALFPQQRLQELVTEGLALDYQVQPKELKRFSLEEYQSADWQTRYRLLDHFPEPTEEDLPLLTAVMEDEKPQLRRLGIVFLGMIGTEAVLPLLHAAMKDKNLTIRRTAGDTLSDLGFKESLPVMYEALSDPKATVRWRAAMFIYDEGDTASLPYLEEHLDDPAFEVSLQARMAKERIEKGEAAVGSVWKQIANRNKEEK</sequence>
<dbReference type="Proteomes" id="UP000295310">
    <property type="component" value="Unassembled WGS sequence"/>
</dbReference>
<dbReference type="InterPro" id="IPR004155">
    <property type="entry name" value="PBS_lyase_HEAT"/>
</dbReference>
<dbReference type="OrthoDB" id="420201at2"/>
<evidence type="ECO:0000313" key="4">
    <source>
        <dbReference type="EMBL" id="TDL95568.1"/>
    </source>
</evidence>
<feature type="domain" description="Scaffold protein Nfu/NifU N-terminal" evidence="3">
    <location>
        <begin position="4"/>
        <end position="89"/>
    </location>
</feature>
<dbReference type="Gene3D" id="3.30.1370.70">
    <property type="entry name" value="Scaffold protein Nfu/NifU, N-terminal domain"/>
    <property type="match status" value="1"/>
</dbReference>
<dbReference type="SUPFAM" id="SSF110836">
    <property type="entry name" value="Hypothetical protein SAV1430"/>
    <property type="match status" value="1"/>
</dbReference>
<dbReference type="Gene3D" id="1.25.10.10">
    <property type="entry name" value="Leucine-rich Repeat Variant"/>
    <property type="match status" value="1"/>
</dbReference>
<dbReference type="Pfam" id="PF08712">
    <property type="entry name" value="Nfu_N"/>
    <property type="match status" value="1"/>
</dbReference>
<dbReference type="InterPro" id="IPR036498">
    <property type="entry name" value="Nfu/NifU_N_sf"/>
</dbReference>
<evidence type="ECO:0000256" key="1">
    <source>
        <dbReference type="ARBA" id="ARBA00010064"/>
    </source>
</evidence>
<dbReference type="Pfam" id="PF13646">
    <property type="entry name" value="HEAT_2"/>
    <property type="match status" value="1"/>
</dbReference>
<dbReference type="InterPro" id="IPR014824">
    <property type="entry name" value="Nfu/NifU_N"/>
</dbReference>
<dbReference type="SMART" id="SM00567">
    <property type="entry name" value="EZ_HEAT"/>
    <property type="match status" value="3"/>
</dbReference>
<evidence type="ECO:0000256" key="2">
    <source>
        <dbReference type="ARBA" id="ARBA00015469"/>
    </source>
</evidence>
<dbReference type="SUPFAM" id="SSF48371">
    <property type="entry name" value="ARM repeat"/>
    <property type="match status" value="1"/>
</dbReference>
<dbReference type="AlphaFoldDB" id="A0A4R6BCI1"/>
<dbReference type="InterPro" id="IPR011989">
    <property type="entry name" value="ARM-like"/>
</dbReference>
<dbReference type="Pfam" id="PF13769">
    <property type="entry name" value="Virulence_fact"/>
    <property type="match status" value="1"/>
</dbReference>
<dbReference type="RefSeq" id="WP_133432288.1">
    <property type="nucleotide sequence ID" value="NZ_SCWA01000013.1"/>
</dbReference>
<dbReference type="SMART" id="SM00932">
    <property type="entry name" value="Nfu_N"/>
    <property type="match status" value="1"/>
</dbReference>
<accession>A0A4R6BCI1</accession>
<reference evidence="4 5" key="1">
    <citation type="submission" date="2019-01" db="EMBL/GenBank/DDBJ databases">
        <title>Draft genome sequences of the type strains of six Macrococcus species.</title>
        <authorList>
            <person name="Mazhar S."/>
            <person name="Altermann E."/>
            <person name="Hill C."/>
            <person name="Mcauliffe O."/>
        </authorList>
    </citation>
    <scope>NUCLEOTIDE SEQUENCE [LARGE SCALE GENOMIC DNA]</scope>
    <source>
        <strain evidence="4 5">CCM4811</strain>
    </source>
</reference>
<evidence type="ECO:0000259" key="3">
    <source>
        <dbReference type="SMART" id="SM00932"/>
    </source>
</evidence>
<dbReference type="InterPro" id="IPR016024">
    <property type="entry name" value="ARM-type_fold"/>
</dbReference>
<proteinExistence type="inferred from homology"/>
<comment type="caution">
    <text evidence="4">The sequence shown here is derived from an EMBL/GenBank/DDBJ whole genome shotgun (WGS) entry which is preliminary data.</text>
</comment>
<protein>
    <recommendedName>
        <fullName evidence="2">Conserved virulence factor C</fullName>
    </recommendedName>
</protein>
<name>A0A4R6BCI1_9STAP</name>
<gene>
    <name evidence="4" type="ORF">ERX27_07860</name>
</gene>
<dbReference type="InterPro" id="IPR025989">
    <property type="entry name" value="Virulence_F_dom"/>
</dbReference>
<comment type="similarity">
    <text evidence="1">Belongs to the CvfC family.</text>
</comment>
<dbReference type="EMBL" id="SCWA01000013">
    <property type="protein sequence ID" value="TDL95568.1"/>
    <property type="molecule type" value="Genomic_DNA"/>
</dbReference>
<organism evidence="4 5">
    <name type="scientific">Macrococcus brunensis</name>
    <dbReference type="NCBI Taxonomy" id="198483"/>
    <lineage>
        <taxon>Bacteria</taxon>
        <taxon>Bacillati</taxon>
        <taxon>Bacillota</taxon>
        <taxon>Bacilli</taxon>
        <taxon>Bacillales</taxon>
        <taxon>Staphylococcaceae</taxon>
        <taxon>Macrococcus</taxon>
    </lineage>
</organism>
<keyword evidence="5" id="KW-1185">Reference proteome</keyword>
<evidence type="ECO:0000313" key="5">
    <source>
        <dbReference type="Proteomes" id="UP000295310"/>
    </source>
</evidence>